<evidence type="ECO:0000256" key="1">
    <source>
        <dbReference type="SAM" id="MobiDB-lite"/>
    </source>
</evidence>
<accession>A0ABY8JBD5</accession>
<reference evidence="2 3" key="1">
    <citation type="submission" date="2023-04" db="EMBL/GenBank/DDBJ databases">
        <title>Australian commercial rhizobial inoculants.</title>
        <authorList>
            <person name="Kohlmeier M.G."/>
            <person name="O'Hara G.W."/>
            <person name="Colombi E."/>
            <person name="Ramsay J.P."/>
            <person name="Terpolilli J."/>
        </authorList>
    </citation>
    <scope>NUCLEOTIDE SEQUENCE [LARGE SCALE GENOMIC DNA]</scope>
    <source>
        <strain evidence="2 3">CB627</strain>
    </source>
</reference>
<gene>
    <name evidence="2" type="ORF">QA636_27640</name>
</gene>
<evidence type="ECO:0008006" key="4">
    <source>
        <dbReference type="Google" id="ProtNLM"/>
    </source>
</evidence>
<feature type="region of interest" description="Disordered" evidence="1">
    <location>
        <begin position="1"/>
        <end position="22"/>
    </location>
</feature>
<evidence type="ECO:0000313" key="2">
    <source>
        <dbReference type="EMBL" id="WFU61273.1"/>
    </source>
</evidence>
<name>A0ABY8JBD5_9BRAD</name>
<dbReference type="Gene3D" id="1.10.30.50">
    <property type="match status" value="1"/>
</dbReference>
<proteinExistence type="predicted"/>
<protein>
    <recommendedName>
        <fullName evidence="4">Endonuclease</fullName>
    </recommendedName>
</protein>
<dbReference type="EMBL" id="CP121646">
    <property type="protein sequence ID" value="WFU61273.1"/>
    <property type="molecule type" value="Genomic_DNA"/>
</dbReference>
<organism evidence="2 3">
    <name type="scientific">Bradyrhizobium brasilense</name>
    <dbReference type="NCBI Taxonomy" id="1419277"/>
    <lineage>
        <taxon>Bacteria</taxon>
        <taxon>Pseudomonadati</taxon>
        <taxon>Pseudomonadota</taxon>
        <taxon>Alphaproteobacteria</taxon>
        <taxon>Hyphomicrobiales</taxon>
        <taxon>Nitrobacteraceae</taxon>
        <taxon>Bradyrhizobium</taxon>
    </lineage>
</organism>
<dbReference type="RefSeq" id="WP_310884865.1">
    <property type="nucleotide sequence ID" value="NZ_CP121646.1"/>
</dbReference>
<evidence type="ECO:0000313" key="3">
    <source>
        <dbReference type="Proteomes" id="UP001221546"/>
    </source>
</evidence>
<sequence>MRTVSRGSKPPPAALAARSKKGTELERARTHMSAALPPGAKRKAFAFQAYKAEGVKKRLEDLFHGKCAYCESLYASQAPVDVEHYRPKGSVEGDPAHPGYWWLAAEWTNLLPSCLDCNRRRKQVVPTISAGLAVLYEGMKTGKQDSFPVLGRRATAEPDDLSSERPLLLDPTRDDPDKHLAFWLGGDRGAGLVYPAPVAGAAVGPLVLPEVSEDAVAVGNHATAAGVSVRGAVSIQVYGLNRLRLVQERARLLQQLRFLESVFLDISKVSHDLTTVNVTVARPELVDATDRLDRLQRRILDQMQSLAAPTAPHSAVAKAYLRDFRNRVASLPPS</sequence>
<dbReference type="Proteomes" id="UP001221546">
    <property type="component" value="Chromosome"/>
</dbReference>
<keyword evidence="3" id="KW-1185">Reference proteome</keyword>